<evidence type="ECO:0008006" key="4">
    <source>
        <dbReference type="Google" id="ProtNLM"/>
    </source>
</evidence>
<accession>A0ABN2R4V7</accession>
<dbReference type="Proteomes" id="UP001500571">
    <property type="component" value="Unassembled WGS sequence"/>
</dbReference>
<keyword evidence="3" id="KW-1185">Reference proteome</keyword>
<organism evidence="2 3">
    <name type="scientific">Nocardioides panacihumi</name>
    <dbReference type="NCBI Taxonomy" id="400774"/>
    <lineage>
        <taxon>Bacteria</taxon>
        <taxon>Bacillati</taxon>
        <taxon>Actinomycetota</taxon>
        <taxon>Actinomycetes</taxon>
        <taxon>Propionibacteriales</taxon>
        <taxon>Nocardioidaceae</taxon>
        <taxon>Nocardioides</taxon>
    </lineage>
</organism>
<keyword evidence="1" id="KW-0732">Signal</keyword>
<comment type="caution">
    <text evidence="2">The sequence shown here is derived from an EMBL/GenBank/DDBJ whole genome shotgun (WGS) entry which is preliminary data.</text>
</comment>
<dbReference type="EMBL" id="BAAAPB010000002">
    <property type="protein sequence ID" value="GAA1963705.1"/>
    <property type="molecule type" value="Genomic_DNA"/>
</dbReference>
<feature type="chain" id="PRO_5046491678" description="DUF1906 domain-containing protein" evidence="1">
    <location>
        <begin position="26"/>
        <end position="328"/>
    </location>
</feature>
<evidence type="ECO:0000256" key="1">
    <source>
        <dbReference type="SAM" id="SignalP"/>
    </source>
</evidence>
<reference evidence="2 3" key="1">
    <citation type="journal article" date="2019" name="Int. J. Syst. Evol. Microbiol.">
        <title>The Global Catalogue of Microorganisms (GCM) 10K type strain sequencing project: providing services to taxonomists for standard genome sequencing and annotation.</title>
        <authorList>
            <consortium name="The Broad Institute Genomics Platform"/>
            <consortium name="The Broad Institute Genome Sequencing Center for Infectious Disease"/>
            <person name="Wu L."/>
            <person name="Ma J."/>
        </authorList>
    </citation>
    <scope>NUCLEOTIDE SEQUENCE [LARGE SCALE GENOMIC DNA]</scope>
    <source>
        <strain evidence="2 3">JCM 15309</strain>
    </source>
</reference>
<feature type="signal peptide" evidence="1">
    <location>
        <begin position="1"/>
        <end position="25"/>
    </location>
</feature>
<dbReference type="RefSeq" id="WP_344045151.1">
    <property type="nucleotide sequence ID" value="NZ_BAAAPB010000002.1"/>
</dbReference>
<sequence length="328" mass="35439">MRTTTRHRAAAGLLLAASVSAAALAMAPSDASPRPQHRAVVHVASVSASSSVVATSAVPTAQVAPPHPTLPGGGRRVFADGRFLVAYYGTAGSGALGVLGEDRPDRMDARLTRAARAFGSPRRPVQKVYELIVTVADARPGRDGDYNHDVSHRAVRDYIAAAHRHGALVVLDLQPGRADFLSVARRWAWALADPWVGLALDPEWRMGPDAVPGRVIGSVGAAEVNGVSAWLQALTRQAGLPEKLFVIHQFRRDMLRSPGRVARRLGLAMVQHVDGYGTPGQKKATYAAVARPKQFTMGFKLFYDEDVHRMSARAVQRVRPRVRFVSFQ</sequence>
<proteinExistence type="predicted"/>
<gene>
    <name evidence="2" type="ORF">GCM10009798_24730</name>
</gene>
<protein>
    <recommendedName>
        <fullName evidence="4">DUF1906 domain-containing protein</fullName>
    </recommendedName>
</protein>
<evidence type="ECO:0000313" key="2">
    <source>
        <dbReference type="EMBL" id="GAA1963705.1"/>
    </source>
</evidence>
<name>A0ABN2R4V7_9ACTN</name>
<evidence type="ECO:0000313" key="3">
    <source>
        <dbReference type="Proteomes" id="UP001500571"/>
    </source>
</evidence>